<dbReference type="Proteomes" id="UP000635606">
    <property type="component" value="Unassembled WGS sequence"/>
</dbReference>
<sequence>MTDRIYPLPRPDDDPKFTYGLLFDVRQVLIDHGYPAPEHGRDLVNLQLAILDFLYGQRSGDDHDG</sequence>
<reference evidence="1" key="1">
    <citation type="submission" date="2021-01" db="EMBL/GenBank/DDBJ databases">
        <title>Whole genome shotgun sequence of Virgisporangium ochraceum NBRC 16418.</title>
        <authorList>
            <person name="Komaki H."/>
            <person name="Tamura T."/>
        </authorList>
    </citation>
    <scope>NUCLEOTIDE SEQUENCE</scope>
    <source>
        <strain evidence="1">NBRC 16418</strain>
    </source>
</reference>
<comment type="caution">
    <text evidence="1">The sequence shown here is derived from an EMBL/GenBank/DDBJ whole genome shotgun (WGS) entry which is preliminary data.</text>
</comment>
<keyword evidence="2" id="KW-1185">Reference proteome</keyword>
<dbReference type="AlphaFoldDB" id="A0A8J3ZLI9"/>
<proteinExistence type="predicted"/>
<accession>A0A8J3ZLI9</accession>
<evidence type="ECO:0000313" key="1">
    <source>
        <dbReference type="EMBL" id="GIJ66287.1"/>
    </source>
</evidence>
<organism evidence="1 2">
    <name type="scientific">Virgisporangium ochraceum</name>
    <dbReference type="NCBI Taxonomy" id="65505"/>
    <lineage>
        <taxon>Bacteria</taxon>
        <taxon>Bacillati</taxon>
        <taxon>Actinomycetota</taxon>
        <taxon>Actinomycetes</taxon>
        <taxon>Micromonosporales</taxon>
        <taxon>Micromonosporaceae</taxon>
        <taxon>Virgisporangium</taxon>
    </lineage>
</organism>
<name>A0A8J3ZLI9_9ACTN</name>
<protein>
    <submittedName>
        <fullName evidence="1">Uncharacterized protein</fullName>
    </submittedName>
</protein>
<dbReference type="RefSeq" id="WP_203926267.1">
    <property type="nucleotide sequence ID" value="NZ_BOPH01000017.1"/>
</dbReference>
<evidence type="ECO:0000313" key="2">
    <source>
        <dbReference type="Proteomes" id="UP000635606"/>
    </source>
</evidence>
<gene>
    <name evidence="1" type="ORF">Voc01_012040</name>
</gene>
<dbReference type="EMBL" id="BOPH01000017">
    <property type="protein sequence ID" value="GIJ66287.1"/>
    <property type="molecule type" value="Genomic_DNA"/>
</dbReference>